<keyword evidence="11" id="KW-1015">Disulfide bond</keyword>
<feature type="chain" id="PRO_5040514518" description="CFEM domain-containing protein" evidence="15">
    <location>
        <begin position="19"/>
        <end position="144"/>
    </location>
</feature>
<evidence type="ECO:0000256" key="15">
    <source>
        <dbReference type="SAM" id="SignalP"/>
    </source>
</evidence>
<evidence type="ECO:0000256" key="8">
    <source>
        <dbReference type="ARBA" id="ARBA00022729"/>
    </source>
</evidence>
<evidence type="ECO:0000256" key="1">
    <source>
        <dbReference type="ARBA" id="ARBA00004609"/>
    </source>
</evidence>
<feature type="region of interest" description="Disordered" evidence="14">
    <location>
        <begin position="94"/>
        <end position="121"/>
    </location>
</feature>
<feature type="compositionally biased region" description="Low complexity" evidence="14">
    <location>
        <begin position="97"/>
        <end position="113"/>
    </location>
</feature>
<organism evidence="17 18">
    <name type="scientific">Marasmius oreades</name>
    <name type="common">fairy-ring Marasmius</name>
    <dbReference type="NCBI Taxonomy" id="181124"/>
    <lineage>
        <taxon>Eukaryota</taxon>
        <taxon>Fungi</taxon>
        <taxon>Dikarya</taxon>
        <taxon>Basidiomycota</taxon>
        <taxon>Agaricomycotina</taxon>
        <taxon>Agaricomycetes</taxon>
        <taxon>Agaricomycetidae</taxon>
        <taxon>Agaricales</taxon>
        <taxon>Marasmiineae</taxon>
        <taxon>Marasmiaceae</taxon>
        <taxon>Marasmius</taxon>
    </lineage>
</organism>
<evidence type="ECO:0000256" key="6">
    <source>
        <dbReference type="ARBA" id="ARBA00022617"/>
    </source>
</evidence>
<evidence type="ECO:0000256" key="2">
    <source>
        <dbReference type="ARBA" id="ARBA00004613"/>
    </source>
</evidence>
<comment type="subcellular location">
    <subcellularLocation>
        <location evidence="1">Cell membrane</location>
        <topology evidence="1">Lipid-anchor</topology>
        <topology evidence="1">GPI-anchor</topology>
    </subcellularLocation>
    <subcellularLocation>
        <location evidence="2">Secreted</location>
    </subcellularLocation>
</comment>
<accession>A0A9P8AAZ4</accession>
<dbReference type="KEGG" id="more:E1B28_006724"/>
<evidence type="ECO:0000256" key="12">
    <source>
        <dbReference type="ARBA" id="ARBA00023180"/>
    </source>
</evidence>
<comment type="similarity">
    <text evidence="3">Belongs to the RBT5 family.</text>
</comment>
<dbReference type="PROSITE" id="PS52012">
    <property type="entry name" value="CFEM"/>
    <property type="match status" value="1"/>
</dbReference>
<evidence type="ECO:0000313" key="17">
    <source>
        <dbReference type="EMBL" id="KAG7096043.1"/>
    </source>
</evidence>
<dbReference type="InterPro" id="IPR008427">
    <property type="entry name" value="Extracellular_membr_CFEM_dom"/>
</dbReference>
<evidence type="ECO:0000259" key="16">
    <source>
        <dbReference type="PROSITE" id="PS52012"/>
    </source>
</evidence>
<feature type="signal peptide" evidence="15">
    <location>
        <begin position="1"/>
        <end position="18"/>
    </location>
</feature>
<evidence type="ECO:0000256" key="4">
    <source>
        <dbReference type="ARBA" id="ARBA00022475"/>
    </source>
</evidence>
<dbReference type="GO" id="GO:0005886">
    <property type="term" value="C:plasma membrane"/>
    <property type="evidence" value="ECO:0007669"/>
    <property type="project" value="UniProtKB-SubCell"/>
</dbReference>
<proteinExistence type="inferred from homology"/>
<sequence>MQFSIILGALLAVTTVFAQQFPNCAADCITHADTGGCGTDNKCLCESSAFVKSTGDCFIAKCQGQDLQTAFKQSQALCLAAGVTSTSDFGSATVQHTNTNTNTNTAANSQSTNPSQQSKNGASLNRVDVLSGLVISAGLIALAM</sequence>
<evidence type="ECO:0000256" key="7">
    <source>
        <dbReference type="ARBA" id="ARBA00022723"/>
    </source>
</evidence>
<dbReference type="OrthoDB" id="3065412at2759"/>
<comment type="caution">
    <text evidence="17">The sequence shown here is derived from an EMBL/GenBank/DDBJ whole genome shotgun (WGS) entry which is preliminary data.</text>
</comment>
<evidence type="ECO:0000256" key="5">
    <source>
        <dbReference type="ARBA" id="ARBA00022525"/>
    </source>
</evidence>
<feature type="domain" description="CFEM" evidence="16">
    <location>
        <begin position="1"/>
        <end position="105"/>
    </location>
</feature>
<dbReference type="GO" id="GO:0046872">
    <property type="term" value="F:metal ion binding"/>
    <property type="evidence" value="ECO:0007669"/>
    <property type="project" value="UniProtKB-KW"/>
</dbReference>
<reference evidence="17" key="1">
    <citation type="journal article" date="2021" name="Genome Biol. Evol.">
        <title>The assembled and annotated genome of the fairy-ring fungus Marasmius oreades.</title>
        <authorList>
            <person name="Hiltunen M."/>
            <person name="Ament-Velasquez S.L."/>
            <person name="Johannesson H."/>
        </authorList>
    </citation>
    <scope>NUCLEOTIDE SEQUENCE</scope>
    <source>
        <strain evidence="17">03SP1</strain>
    </source>
</reference>
<gene>
    <name evidence="17" type="ORF">E1B28_006724</name>
</gene>
<keyword evidence="12" id="KW-0325">Glycoprotein</keyword>
<evidence type="ECO:0000256" key="3">
    <source>
        <dbReference type="ARBA" id="ARBA00010031"/>
    </source>
</evidence>
<dbReference type="Pfam" id="PF05730">
    <property type="entry name" value="CFEM"/>
    <property type="match status" value="1"/>
</dbReference>
<keyword evidence="4" id="KW-1003">Cell membrane</keyword>
<dbReference type="PANTHER" id="PTHR37928">
    <property type="entry name" value="CFEM DOMAIN PROTEIN (AFU_ORTHOLOGUE AFUA_6G14090)"/>
    <property type="match status" value="1"/>
</dbReference>
<keyword evidence="10" id="KW-0472">Membrane</keyword>
<dbReference type="Proteomes" id="UP001049176">
    <property type="component" value="Chromosome 3"/>
</dbReference>
<keyword evidence="18" id="KW-1185">Reference proteome</keyword>
<dbReference type="EMBL" id="CM032183">
    <property type="protein sequence ID" value="KAG7096043.1"/>
    <property type="molecule type" value="Genomic_DNA"/>
</dbReference>
<evidence type="ECO:0000256" key="13">
    <source>
        <dbReference type="ARBA" id="ARBA00023288"/>
    </source>
</evidence>
<dbReference type="InterPro" id="IPR051735">
    <property type="entry name" value="CFEM_domain"/>
</dbReference>
<keyword evidence="9" id="KW-0408">Iron</keyword>
<dbReference type="SMART" id="SM00747">
    <property type="entry name" value="CFEM"/>
    <property type="match status" value="1"/>
</dbReference>
<dbReference type="RefSeq" id="XP_043012513.1">
    <property type="nucleotide sequence ID" value="XM_043151418.1"/>
</dbReference>
<keyword evidence="6" id="KW-0349">Heme</keyword>
<evidence type="ECO:0000313" key="18">
    <source>
        <dbReference type="Proteomes" id="UP001049176"/>
    </source>
</evidence>
<keyword evidence="8 15" id="KW-0732">Signal</keyword>
<name>A0A9P8AAZ4_9AGAR</name>
<dbReference type="GO" id="GO:0005576">
    <property type="term" value="C:extracellular region"/>
    <property type="evidence" value="ECO:0007669"/>
    <property type="project" value="UniProtKB-SubCell"/>
</dbReference>
<protein>
    <recommendedName>
        <fullName evidence="16">CFEM domain-containing protein</fullName>
    </recommendedName>
</protein>
<evidence type="ECO:0000256" key="9">
    <source>
        <dbReference type="ARBA" id="ARBA00023004"/>
    </source>
</evidence>
<evidence type="ECO:0000256" key="14">
    <source>
        <dbReference type="SAM" id="MobiDB-lite"/>
    </source>
</evidence>
<evidence type="ECO:0000256" key="10">
    <source>
        <dbReference type="ARBA" id="ARBA00023136"/>
    </source>
</evidence>
<evidence type="ECO:0000256" key="11">
    <source>
        <dbReference type="ARBA" id="ARBA00023157"/>
    </source>
</evidence>
<keyword evidence="7" id="KW-0479">Metal-binding</keyword>
<dbReference type="GeneID" id="66075800"/>
<dbReference type="PANTHER" id="PTHR37928:SF2">
    <property type="entry name" value="GPI ANCHORED CFEM DOMAIN PROTEIN (AFU_ORTHOLOGUE AFUA_6G10580)"/>
    <property type="match status" value="1"/>
</dbReference>
<keyword evidence="13" id="KW-0449">Lipoprotein</keyword>
<dbReference type="AlphaFoldDB" id="A0A9P8AAZ4"/>
<keyword evidence="5" id="KW-0964">Secreted</keyword>